<accession>A0ABV8MX89</accession>
<sequence length="299" mass="32599">MTKPPRFDLPDLRLFVAVADAGSLSRGAASLPLALSAASARLRALEDRLGLALFERHPSGVCPTEAGLVLLDHARRVCRAADEAQSAMDRLVASQRETLTLYTNTTGNSTFLPPAIGQFLARYPMVDVRLEECASRDVIRAVTEGRADLGVIDDDYRPEALLTYPFRRDRLVVIAPRDHPLAERQAVSLAEVAAEPLVGLPQRSGMQLFLDKMATLAGLTLRPRAQATSFSAVAQLVEQGAGLGILPEVAARQYQAAMALAVLPLDERWAVRELQVCVRRENLPFHVDQLVRHLAGIGR</sequence>
<keyword evidence="2" id="KW-0805">Transcription regulation</keyword>
<evidence type="ECO:0000259" key="5">
    <source>
        <dbReference type="PROSITE" id="PS50931"/>
    </source>
</evidence>
<dbReference type="PANTHER" id="PTHR30419">
    <property type="entry name" value="HTH-TYPE TRANSCRIPTIONAL REGULATOR YBHD"/>
    <property type="match status" value="1"/>
</dbReference>
<organism evidence="6 7">
    <name type="scientific">Chitinimonas lacunae</name>
    <dbReference type="NCBI Taxonomy" id="1963018"/>
    <lineage>
        <taxon>Bacteria</taxon>
        <taxon>Pseudomonadati</taxon>
        <taxon>Pseudomonadota</taxon>
        <taxon>Betaproteobacteria</taxon>
        <taxon>Neisseriales</taxon>
        <taxon>Chitinibacteraceae</taxon>
        <taxon>Chitinimonas</taxon>
    </lineage>
</organism>
<dbReference type="Pfam" id="PF03466">
    <property type="entry name" value="LysR_substrate"/>
    <property type="match status" value="1"/>
</dbReference>
<dbReference type="CDD" id="cd08421">
    <property type="entry name" value="PBP2_LTTR_like_1"/>
    <property type="match status" value="1"/>
</dbReference>
<proteinExistence type="inferred from homology"/>
<comment type="similarity">
    <text evidence="1">Belongs to the LysR transcriptional regulatory family.</text>
</comment>
<dbReference type="EMBL" id="JBHSBU010000001">
    <property type="protein sequence ID" value="MFC4161636.1"/>
    <property type="molecule type" value="Genomic_DNA"/>
</dbReference>
<dbReference type="Proteomes" id="UP001595791">
    <property type="component" value="Unassembled WGS sequence"/>
</dbReference>
<keyword evidence="4" id="KW-0804">Transcription</keyword>
<dbReference type="SUPFAM" id="SSF46785">
    <property type="entry name" value="Winged helix' DNA-binding domain"/>
    <property type="match status" value="1"/>
</dbReference>
<evidence type="ECO:0000256" key="2">
    <source>
        <dbReference type="ARBA" id="ARBA00023015"/>
    </source>
</evidence>
<comment type="caution">
    <text evidence="6">The sequence shown here is derived from an EMBL/GenBank/DDBJ whole genome shotgun (WGS) entry which is preliminary data.</text>
</comment>
<gene>
    <name evidence="6" type="ORF">ACFOW7_20060</name>
</gene>
<evidence type="ECO:0000256" key="4">
    <source>
        <dbReference type="ARBA" id="ARBA00023163"/>
    </source>
</evidence>
<evidence type="ECO:0000256" key="3">
    <source>
        <dbReference type="ARBA" id="ARBA00023125"/>
    </source>
</evidence>
<dbReference type="PROSITE" id="PS50931">
    <property type="entry name" value="HTH_LYSR"/>
    <property type="match status" value="1"/>
</dbReference>
<dbReference type="RefSeq" id="WP_378167800.1">
    <property type="nucleotide sequence ID" value="NZ_JBHSBU010000001.1"/>
</dbReference>
<dbReference type="PANTHER" id="PTHR30419:SF2">
    <property type="entry name" value="LYSR FAMILY TRANSCRIPTIONAL REGULATOR"/>
    <property type="match status" value="1"/>
</dbReference>
<dbReference type="InterPro" id="IPR036390">
    <property type="entry name" value="WH_DNA-bd_sf"/>
</dbReference>
<evidence type="ECO:0000256" key="1">
    <source>
        <dbReference type="ARBA" id="ARBA00009437"/>
    </source>
</evidence>
<dbReference type="Gene3D" id="3.40.190.290">
    <property type="match status" value="1"/>
</dbReference>
<dbReference type="Pfam" id="PF00126">
    <property type="entry name" value="HTH_1"/>
    <property type="match status" value="1"/>
</dbReference>
<feature type="domain" description="HTH lysR-type" evidence="5">
    <location>
        <begin position="7"/>
        <end position="64"/>
    </location>
</feature>
<evidence type="ECO:0000313" key="7">
    <source>
        <dbReference type="Proteomes" id="UP001595791"/>
    </source>
</evidence>
<dbReference type="SUPFAM" id="SSF53850">
    <property type="entry name" value="Periplasmic binding protein-like II"/>
    <property type="match status" value="1"/>
</dbReference>
<keyword evidence="7" id="KW-1185">Reference proteome</keyword>
<reference evidence="7" key="1">
    <citation type="journal article" date="2019" name="Int. J. Syst. Evol. Microbiol.">
        <title>The Global Catalogue of Microorganisms (GCM) 10K type strain sequencing project: providing services to taxonomists for standard genome sequencing and annotation.</title>
        <authorList>
            <consortium name="The Broad Institute Genomics Platform"/>
            <consortium name="The Broad Institute Genome Sequencing Center for Infectious Disease"/>
            <person name="Wu L."/>
            <person name="Ma J."/>
        </authorList>
    </citation>
    <scope>NUCLEOTIDE SEQUENCE [LARGE SCALE GENOMIC DNA]</scope>
    <source>
        <strain evidence="7">LMG 29894</strain>
    </source>
</reference>
<keyword evidence="3" id="KW-0238">DNA-binding</keyword>
<evidence type="ECO:0000313" key="6">
    <source>
        <dbReference type="EMBL" id="MFC4161636.1"/>
    </source>
</evidence>
<dbReference type="InterPro" id="IPR000847">
    <property type="entry name" value="LysR_HTH_N"/>
</dbReference>
<dbReference type="InterPro" id="IPR005119">
    <property type="entry name" value="LysR_subst-bd"/>
</dbReference>
<name>A0ABV8MX89_9NEIS</name>
<dbReference type="InterPro" id="IPR050950">
    <property type="entry name" value="HTH-type_LysR_regulators"/>
</dbReference>
<protein>
    <submittedName>
        <fullName evidence="6">LysR family transcriptional regulator</fullName>
    </submittedName>
</protein>
<dbReference type="InterPro" id="IPR036388">
    <property type="entry name" value="WH-like_DNA-bd_sf"/>
</dbReference>
<dbReference type="Gene3D" id="1.10.10.10">
    <property type="entry name" value="Winged helix-like DNA-binding domain superfamily/Winged helix DNA-binding domain"/>
    <property type="match status" value="1"/>
</dbReference>